<dbReference type="AlphaFoldDB" id="A0A538U1Z7"/>
<name>A0A538U1Z7_UNCEI</name>
<feature type="transmembrane region" description="Helical" evidence="1">
    <location>
        <begin position="26"/>
        <end position="45"/>
    </location>
</feature>
<protein>
    <submittedName>
        <fullName evidence="2">Uncharacterized protein</fullName>
    </submittedName>
</protein>
<sequence>MSLLLLLAVPLAGVVAVSCDPRRARRLVWLALAALAHLVLLGFAWGGRLRDSRVLWLCSAGCRAAVVPTKRACSASSRRPRRCA</sequence>
<proteinExistence type="predicted"/>
<keyword evidence="1" id="KW-0812">Transmembrane</keyword>
<gene>
    <name evidence="2" type="ORF">E6K80_10450</name>
</gene>
<dbReference type="EMBL" id="VBPA01000261">
    <property type="protein sequence ID" value="TMQ69831.1"/>
    <property type="molecule type" value="Genomic_DNA"/>
</dbReference>
<dbReference type="Proteomes" id="UP000319836">
    <property type="component" value="Unassembled WGS sequence"/>
</dbReference>
<reference evidence="2 3" key="1">
    <citation type="journal article" date="2019" name="Nat. Microbiol.">
        <title>Mediterranean grassland soil C-N compound turnover is dependent on rainfall and depth, and is mediated by genomically divergent microorganisms.</title>
        <authorList>
            <person name="Diamond S."/>
            <person name="Andeer P.F."/>
            <person name="Li Z."/>
            <person name="Crits-Christoph A."/>
            <person name="Burstein D."/>
            <person name="Anantharaman K."/>
            <person name="Lane K.R."/>
            <person name="Thomas B.C."/>
            <person name="Pan C."/>
            <person name="Northen T.R."/>
            <person name="Banfield J.F."/>
        </authorList>
    </citation>
    <scope>NUCLEOTIDE SEQUENCE [LARGE SCALE GENOMIC DNA]</scope>
    <source>
        <strain evidence="2">WS_10</strain>
    </source>
</reference>
<accession>A0A538U1Z7</accession>
<evidence type="ECO:0000313" key="2">
    <source>
        <dbReference type="EMBL" id="TMQ69831.1"/>
    </source>
</evidence>
<organism evidence="2 3">
    <name type="scientific">Eiseniibacteriota bacterium</name>
    <dbReference type="NCBI Taxonomy" id="2212470"/>
    <lineage>
        <taxon>Bacteria</taxon>
        <taxon>Candidatus Eiseniibacteriota</taxon>
    </lineage>
</organism>
<keyword evidence="1" id="KW-1133">Transmembrane helix</keyword>
<keyword evidence="1" id="KW-0472">Membrane</keyword>
<evidence type="ECO:0000313" key="3">
    <source>
        <dbReference type="Proteomes" id="UP000319836"/>
    </source>
</evidence>
<comment type="caution">
    <text evidence="2">The sequence shown here is derived from an EMBL/GenBank/DDBJ whole genome shotgun (WGS) entry which is preliminary data.</text>
</comment>
<evidence type="ECO:0000256" key="1">
    <source>
        <dbReference type="SAM" id="Phobius"/>
    </source>
</evidence>